<proteinExistence type="predicted"/>
<accession>A0ABU9YBJ9</accession>
<dbReference type="SUPFAM" id="SSF48452">
    <property type="entry name" value="TPR-like"/>
    <property type="match status" value="1"/>
</dbReference>
<sequence>MLMRLGRPDEAITDFSAAMAMDPHINHIVQIATCQMRAGRPEAALQTCDSRVPDDDSPAWSLQRGRALLRLGRTAEGQAELKRALQAEDPGFPALRSILPSYGRSGDGGALLAFCESLEPRHARTAAARGYRAAAFSLLGRKREALDLVDLDRCIIRIPFEPPAHFGGIEAFNRTLADEILAAIPESSATDRHVDYLMPPRPDPARTALMVFVREAVEDYIARIPERGLDAALPVIPQKAALSSGSVVLRGGAGQAEHIHPIGYLSCVYHVAVPESAGAGDGRGALSVGGCASHFAGHQAVWGKRTIIPEPGWLTLVPSHVFHAVLPTRSPEPRITVPSDVRPIQFR</sequence>
<name>A0ABU9YBJ9_9SPHN</name>
<dbReference type="InterPro" id="IPR011990">
    <property type="entry name" value="TPR-like_helical_dom_sf"/>
</dbReference>
<dbReference type="Gene3D" id="2.60.120.620">
    <property type="entry name" value="q2cbj1_9rhob like domain"/>
    <property type="match status" value="1"/>
</dbReference>
<dbReference type="InterPro" id="IPR012668">
    <property type="entry name" value="CHP02466"/>
</dbReference>
<dbReference type="Gene3D" id="1.25.40.10">
    <property type="entry name" value="Tetratricopeptide repeat domain"/>
    <property type="match status" value="1"/>
</dbReference>
<protein>
    <submittedName>
        <fullName evidence="1">2OG-Fe(II) oxygenase</fullName>
    </submittedName>
</protein>
<evidence type="ECO:0000313" key="2">
    <source>
        <dbReference type="Proteomes" id="UP001419910"/>
    </source>
</evidence>
<organism evidence="1 2">
    <name type="scientific">Sphingomonas oligophenolica</name>
    <dbReference type="NCBI Taxonomy" id="301154"/>
    <lineage>
        <taxon>Bacteria</taxon>
        <taxon>Pseudomonadati</taxon>
        <taxon>Pseudomonadota</taxon>
        <taxon>Alphaproteobacteria</taxon>
        <taxon>Sphingomonadales</taxon>
        <taxon>Sphingomonadaceae</taxon>
        <taxon>Sphingomonas</taxon>
    </lineage>
</organism>
<evidence type="ECO:0000313" key="1">
    <source>
        <dbReference type="EMBL" id="MEN2793198.1"/>
    </source>
</evidence>
<dbReference type="Proteomes" id="UP001419910">
    <property type="component" value="Unassembled WGS sequence"/>
</dbReference>
<keyword evidence="2" id="KW-1185">Reference proteome</keyword>
<reference evidence="1 2" key="1">
    <citation type="submission" date="2024-05" db="EMBL/GenBank/DDBJ databases">
        <authorList>
            <person name="Liu Q."/>
            <person name="Xin Y.-H."/>
        </authorList>
    </citation>
    <scope>NUCLEOTIDE SEQUENCE [LARGE SCALE GENOMIC DNA]</scope>
    <source>
        <strain evidence="1 2">CGMCC 1.10181</strain>
    </source>
</reference>
<gene>
    <name evidence="1" type="ORF">ABC974_26480</name>
</gene>
<comment type="caution">
    <text evidence="1">The sequence shown here is derived from an EMBL/GenBank/DDBJ whole genome shotgun (WGS) entry which is preliminary data.</text>
</comment>
<dbReference type="EMBL" id="JBDIME010000040">
    <property type="protein sequence ID" value="MEN2793198.1"/>
    <property type="molecule type" value="Genomic_DNA"/>
</dbReference>
<dbReference type="Pfam" id="PF14559">
    <property type="entry name" value="TPR_19"/>
    <property type="match status" value="1"/>
</dbReference>
<dbReference type="Pfam" id="PF13759">
    <property type="entry name" value="2OG-FeII_Oxy_5"/>
    <property type="match status" value="1"/>
</dbReference>